<evidence type="ECO:0000313" key="2">
    <source>
        <dbReference type="EMBL" id="KAF2578392.1"/>
    </source>
</evidence>
<feature type="compositionally biased region" description="Basic residues" evidence="1">
    <location>
        <begin position="42"/>
        <end position="52"/>
    </location>
</feature>
<accession>A0A8S9JA75</accession>
<dbReference type="EMBL" id="QGKW02001660">
    <property type="protein sequence ID" value="KAF2578392.1"/>
    <property type="molecule type" value="Genomic_DNA"/>
</dbReference>
<evidence type="ECO:0000313" key="3">
    <source>
        <dbReference type="Proteomes" id="UP000712281"/>
    </source>
</evidence>
<evidence type="ECO:0000256" key="1">
    <source>
        <dbReference type="SAM" id="MobiDB-lite"/>
    </source>
</evidence>
<reference evidence="2" key="1">
    <citation type="submission" date="2019-12" db="EMBL/GenBank/DDBJ databases">
        <title>Genome sequencing and annotation of Brassica cretica.</title>
        <authorList>
            <person name="Studholme D.J."/>
            <person name="Sarris P.F."/>
        </authorList>
    </citation>
    <scope>NUCLEOTIDE SEQUENCE</scope>
    <source>
        <strain evidence="2">PFS-001/15</strain>
        <tissue evidence="2">Leaf</tissue>
    </source>
</reference>
<name>A0A8S9JA75_BRACR</name>
<gene>
    <name evidence="2" type="ORF">F2Q68_00005101</name>
</gene>
<sequence>METSGNPELHQEPPKKFTPASRPASKQAPPHETLELQAPPSPRRHQKPRPSHLRQETNGSIAPDPSLEKGNRSSHEVRVWFRPEWKEPEITGLLERCYSPSSMTKSSNKGQTVGENTQDMMEDQSVNFGAMFAEYLAKLKMKHLKGTGAKKETMGSLLTPIFRHLGIRMDGVTIVRTRLFMDAAHLTRTHWLKEGRLWTYVDDDGDHLLELPQWTVTDFGDDVTSLAFHPDPILRRNLVNRPHRCAIPRAAGAAAAQTHPDIPDFPHIPNIPMREHGVFQRFVVDALHAILARVSQCRCVSRESVFAILPSAAGLSRRLEDDTDDDTDED</sequence>
<comment type="caution">
    <text evidence="2">The sequence shown here is derived from an EMBL/GenBank/DDBJ whole genome shotgun (WGS) entry which is preliminary data.</text>
</comment>
<feature type="region of interest" description="Disordered" evidence="1">
    <location>
        <begin position="1"/>
        <end position="74"/>
    </location>
</feature>
<protein>
    <submittedName>
        <fullName evidence="2">Uncharacterized protein</fullName>
    </submittedName>
</protein>
<dbReference type="AlphaFoldDB" id="A0A8S9JA75"/>
<organism evidence="2 3">
    <name type="scientific">Brassica cretica</name>
    <name type="common">Mustard</name>
    <dbReference type="NCBI Taxonomy" id="69181"/>
    <lineage>
        <taxon>Eukaryota</taxon>
        <taxon>Viridiplantae</taxon>
        <taxon>Streptophyta</taxon>
        <taxon>Embryophyta</taxon>
        <taxon>Tracheophyta</taxon>
        <taxon>Spermatophyta</taxon>
        <taxon>Magnoliopsida</taxon>
        <taxon>eudicotyledons</taxon>
        <taxon>Gunneridae</taxon>
        <taxon>Pentapetalae</taxon>
        <taxon>rosids</taxon>
        <taxon>malvids</taxon>
        <taxon>Brassicales</taxon>
        <taxon>Brassicaceae</taxon>
        <taxon>Brassiceae</taxon>
        <taxon>Brassica</taxon>
    </lineage>
</organism>
<proteinExistence type="predicted"/>
<dbReference type="Proteomes" id="UP000712281">
    <property type="component" value="Unassembled WGS sequence"/>
</dbReference>